<accession>A0A7X8MUU5</accession>
<evidence type="ECO:0000259" key="2">
    <source>
        <dbReference type="Pfam" id="PF12158"/>
    </source>
</evidence>
<protein>
    <submittedName>
        <fullName evidence="3">DUF3592 domain-containing protein</fullName>
    </submittedName>
</protein>
<name>A0A7X8MUU5_9CORY</name>
<evidence type="ECO:0000256" key="1">
    <source>
        <dbReference type="SAM" id="Phobius"/>
    </source>
</evidence>
<evidence type="ECO:0000313" key="4">
    <source>
        <dbReference type="Proteomes" id="UP000568696"/>
    </source>
</evidence>
<gene>
    <name evidence="3" type="ORF">GX356_03290</name>
</gene>
<feature type="transmembrane region" description="Helical" evidence="1">
    <location>
        <begin position="6"/>
        <end position="25"/>
    </location>
</feature>
<dbReference type="Pfam" id="PF12158">
    <property type="entry name" value="DUF3592"/>
    <property type="match status" value="1"/>
</dbReference>
<dbReference type="Proteomes" id="UP000568696">
    <property type="component" value="Unassembled WGS sequence"/>
</dbReference>
<organism evidence="3 4">
    <name type="scientific">Corynebacterium pollutisoli</name>
    <dbReference type="NCBI Taxonomy" id="1610489"/>
    <lineage>
        <taxon>Bacteria</taxon>
        <taxon>Bacillati</taxon>
        <taxon>Actinomycetota</taxon>
        <taxon>Actinomycetes</taxon>
        <taxon>Mycobacteriales</taxon>
        <taxon>Corynebacteriaceae</taxon>
        <taxon>Corynebacterium</taxon>
    </lineage>
</organism>
<dbReference type="AlphaFoldDB" id="A0A7X8MUU5"/>
<keyword evidence="1" id="KW-1133">Transmembrane helix</keyword>
<keyword evidence="1" id="KW-0472">Membrane</keyword>
<reference evidence="3 4" key="1">
    <citation type="journal article" date="2020" name="Biotechnol. Biofuels">
        <title>New insights from the biogas microbiome by comprehensive genome-resolved metagenomics of nearly 1600 species originating from multiple anaerobic digesters.</title>
        <authorList>
            <person name="Campanaro S."/>
            <person name="Treu L."/>
            <person name="Rodriguez-R L.M."/>
            <person name="Kovalovszki A."/>
            <person name="Ziels R.M."/>
            <person name="Maus I."/>
            <person name="Zhu X."/>
            <person name="Kougias P.G."/>
            <person name="Basile A."/>
            <person name="Luo G."/>
            <person name="Schluter A."/>
            <person name="Konstantinidis K.T."/>
            <person name="Angelidaki I."/>
        </authorList>
    </citation>
    <scope>NUCLEOTIDE SEQUENCE [LARGE SCALE GENOMIC DNA]</scope>
    <source>
        <strain evidence="3">AS23ysBPME_344</strain>
    </source>
</reference>
<dbReference type="InterPro" id="IPR021994">
    <property type="entry name" value="DUF3592"/>
</dbReference>
<sequence length="154" mass="17021">MSPMFSLVFSAVAVMMTVAGFFMFYRAFRQWRTLRDLTERGERVQGTVTTSYVHVEENSKGNDVHRLVEIVEFRTLAGQKIRGRPRFNDVGLADRSGQTVQVIYSRDNPELFLAPKDGKKQSSSVVLTSAVVGVVFVAVGLVLLSVGSSLPSMS</sequence>
<keyword evidence="1" id="KW-0812">Transmembrane</keyword>
<evidence type="ECO:0000313" key="3">
    <source>
        <dbReference type="EMBL" id="NLP38734.1"/>
    </source>
</evidence>
<dbReference type="EMBL" id="JAAYSN010000080">
    <property type="protein sequence ID" value="NLP38734.1"/>
    <property type="molecule type" value="Genomic_DNA"/>
</dbReference>
<comment type="caution">
    <text evidence="3">The sequence shown here is derived from an EMBL/GenBank/DDBJ whole genome shotgun (WGS) entry which is preliminary data.</text>
</comment>
<proteinExistence type="predicted"/>
<feature type="transmembrane region" description="Helical" evidence="1">
    <location>
        <begin position="125"/>
        <end position="146"/>
    </location>
</feature>
<feature type="domain" description="DUF3592" evidence="2">
    <location>
        <begin position="44"/>
        <end position="110"/>
    </location>
</feature>